<proteinExistence type="predicted"/>
<dbReference type="OrthoDB" id="6437068at2759"/>
<dbReference type="Proteomes" id="UP000887013">
    <property type="component" value="Unassembled WGS sequence"/>
</dbReference>
<reference evidence="1" key="1">
    <citation type="submission" date="2020-08" db="EMBL/GenBank/DDBJ databases">
        <title>Multicomponent nature underlies the extraordinary mechanical properties of spider dragline silk.</title>
        <authorList>
            <person name="Kono N."/>
            <person name="Nakamura H."/>
            <person name="Mori M."/>
            <person name="Yoshida Y."/>
            <person name="Ohtoshi R."/>
            <person name="Malay A.D."/>
            <person name="Moran D.A.P."/>
            <person name="Tomita M."/>
            <person name="Numata K."/>
            <person name="Arakawa K."/>
        </authorList>
    </citation>
    <scope>NUCLEOTIDE SEQUENCE</scope>
</reference>
<keyword evidence="2" id="KW-1185">Reference proteome</keyword>
<comment type="caution">
    <text evidence="1">The sequence shown here is derived from an EMBL/GenBank/DDBJ whole genome shotgun (WGS) entry which is preliminary data.</text>
</comment>
<sequence>MEDVLLPQDVLNMLGGARSEENLLAQSSQYLGGDSGALGETVVSSGILLEKAPENVEYTQSNIISCRNEVGTTITKDKEVTSKTDQGSMVADSFCSEQEGCPELALAWEQAKEGKGNYYEILIEIDLDTLLDL</sequence>
<evidence type="ECO:0000313" key="2">
    <source>
        <dbReference type="Proteomes" id="UP000887013"/>
    </source>
</evidence>
<gene>
    <name evidence="1" type="primary">AVEN_259560_1</name>
    <name evidence="1" type="ORF">NPIL_677211</name>
</gene>
<name>A0A8X6QN90_NEPPI</name>
<organism evidence="1 2">
    <name type="scientific">Nephila pilipes</name>
    <name type="common">Giant wood spider</name>
    <name type="synonym">Nephila maculata</name>
    <dbReference type="NCBI Taxonomy" id="299642"/>
    <lineage>
        <taxon>Eukaryota</taxon>
        <taxon>Metazoa</taxon>
        <taxon>Ecdysozoa</taxon>
        <taxon>Arthropoda</taxon>
        <taxon>Chelicerata</taxon>
        <taxon>Arachnida</taxon>
        <taxon>Araneae</taxon>
        <taxon>Araneomorphae</taxon>
        <taxon>Entelegynae</taxon>
        <taxon>Araneoidea</taxon>
        <taxon>Nephilidae</taxon>
        <taxon>Nephila</taxon>
    </lineage>
</organism>
<dbReference type="AlphaFoldDB" id="A0A8X6QN90"/>
<evidence type="ECO:0000313" key="1">
    <source>
        <dbReference type="EMBL" id="GFU34004.1"/>
    </source>
</evidence>
<dbReference type="EMBL" id="BMAW01083427">
    <property type="protein sequence ID" value="GFU34004.1"/>
    <property type="molecule type" value="Genomic_DNA"/>
</dbReference>
<protein>
    <submittedName>
        <fullName evidence="1">CCHC-type domain-containing protein</fullName>
    </submittedName>
</protein>
<accession>A0A8X6QN90</accession>